<protein>
    <submittedName>
        <fullName evidence="2">Uncharacterized protein</fullName>
    </submittedName>
</protein>
<gene>
    <name evidence="2" type="ORF">BJ508DRAFT_110399</name>
</gene>
<organism evidence="2 3">
    <name type="scientific">Ascobolus immersus RN42</name>
    <dbReference type="NCBI Taxonomy" id="1160509"/>
    <lineage>
        <taxon>Eukaryota</taxon>
        <taxon>Fungi</taxon>
        <taxon>Dikarya</taxon>
        <taxon>Ascomycota</taxon>
        <taxon>Pezizomycotina</taxon>
        <taxon>Pezizomycetes</taxon>
        <taxon>Pezizales</taxon>
        <taxon>Ascobolaceae</taxon>
        <taxon>Ascobolus</taxon>
    </lineage>
</organism>
<keyword evidence="3" id="KW-1185">Reference proteome</keyword>
<name>A0A3N4HCU8_ASCIM</name>
<reference evidence="2 3" key="1">
    <citation type="journal article" date="2018" name="Nat. Ecol. Evol.">
        <title>Pezizomycetes genomes reveal the molecular basis of ectomycorrhizal truffle lifestyle.</title>
        <authorList>
            <person name="Murat C."/>
            <person name="Payen T."/>
            <person name="Noel B."/>
            <person name="Kuo A."/>
            <person name="Morin E."/>
            <person name="Chen J."/>
            <person name="Kohler A."/>
            <person name="Krizsan K."/>
            <person name="Balestrini R."/>
            <person name="Da Silva C."/>
            <person name="Montanini B."/>
            <person name="Hainaut M."/>
            <person name="Levati E."/>
            <person name="Barry K.W."/>
            <person name="Belfiori B."/>
            <person name="Cichocki N."/>
            <person name="Clum A."/>
            <person name="Dockter R.B."/>
            <person name="Fauchery L."/>
            <person name="Guy J."/>
            <person name="Iotti M."/>
            <person name="Le Tacon F."/>
            <person name="Lindquist E.A."/>
            <person name="Lipzen A."/>
            <person name="Malagnac F."/>
            <person name="Mello A."/>
            <person name="Molinier V."/>
            <person name="Miyauchi S."/>
            <person name="Poulain J."/>
            <person name="Riccioni C."/>
            <person name="Rubini A."/>
            <person name="Sitrit Y."/>
            <person name="Splivallo R."/>
            <person name="Traeger S."/>
            <person name="Wang M."/>
            <person name="Zifcakova L."/>
            <person name="Wipf D."/>
            <person name="Zambonelli A."/>
            <person name="Paolocci F."/>
            <person name="Nowrousian M."/>
            <person name="Ottonello S."/>
            <person name="Baldrian P."/>
            <person name="Spatafora J.W."/>
            <person name="Henrissat B."/>
            <person name="Nagy L.G."/>
            <person name="Aury J.M."/>
            <person name="Wincker P."/>
            <person name="Grigoriev I.V."/>
            <person name="Bonfante P."/>
            <person name="Martin F.M."/>
        </authorList>
    </citation>
    <scope>NUCLEOTIDE SEQUENCE [LARGE SCALE GENOMIC DNA]</scope>
    <source>
        <strain evidence="2 3">RN42</strain>
    </source>
</reference>
<dbReference type="AlphaFoldDB" id="A0A3N4HCU8"/>
<proteinExistence type="predicted"/>
<dbReference type="EMBL" id="ML119974">
    <property type="protein sequence ID" value="RPA71106.1"/>
    <property type="molecule type" value="Genomic_DNA"/>
</dbReference>
<feature type="region of interest" description="Disordered" evidence="1">
    <location>
        <begin position="53"/>
        <end position="75"/>
    </location>
</feature>
<evidence type="ECO:0000313" key="2">
    <source>
        <dbReference type="EMBL" id="RPA71106.1"/>
    </source>
</evidence>
<accession>A0A3N4HCU8</accession>
<evidence type="ECO:0000313" key="3">
    <source>
        <dbReference type="Proteomes" id="UP000275078"/>
    </source>
</evidence>
<dbReference type="Proteomes" id="UP000275078">
    <property type="component" value="Unassembled WGS sequence"/>
</dbReference>
<feature type="compositionally biased region" description="Polar residues" evidence="1">
    <location>
        <begin position="64"/>
        <end position="75"/>
    </location>
</feature>
<sequence>MFVPKHAKPFPQRPLIRLTFLLHPTTTSKANTTTYPSSLPPMNERLVRGGVTTRSARKPVFSPETASKLPSNRQNQPLQFETWTDIPTVHFFDPDEQRGSALQILKLLAHQSPANQDVPAQPLIAAVLSESETHITVLLNTGLQITLTEPGGPKTARIRNMTFSRSSPPSPTDAPAPLANPLTSWILNPLPYSLSPTPTQTPNLHITYRNAPHLSSYSLESKPLHSQWSRRTVPPTLPCPFYITSYRTPYPPNSLYSQNHLPIPAPSSPQARLLFDATHLLLSVSFLLELSTTPTLDFETTLLTPHLGHLSSCGIAAPGMYSIGARTVVLDQMVGPPPDGSHQRIQHFWNWPEVRCFRRKRWLFTLAGAGGELVRGLGWLGWLLGEKERAMAEDGRCCFWNCWCWSAGVMRGVVRAYRPEEYEVYEAERLRREVVEDGLRD</sequence>
<evidence type="ECO:0000256" key="1">
    <source>
        <dbReference type="SAM" id="MobiDB-lite"/>
    </source>
</evidence>